<evidence type="ECO:0000313" key="2">
    <source>
        <dbReference type="EMBL" id="NGY03998.1"/>
    </source>
</evidence>
<evidence type="ECO:0000259" key="1">
    <source>
        <dbReference type="Pfam" id="PF07110"/>
    </source>
</evidence>
<dbReference type="EMBL" id="JAAMOW010000002">
    <property type="protein sequence ID" value="NGY03998.1"/>
    <property type="molecule type" value="Genomic_DNA"/>
</dbReference>
<organism evidence="2 3">
    <name type="scientific">Solimonas terrae</name>
    <dbReference type="NCBI Taxonomy" id="1396819"/>
    <lineage>
        <taxon>Bacteria</taxon>
        <taxon>Pseudomonadati</taxon>
        <taxon>Pseudomonadota</taxon>
        <taxon>Gammaproteobacteria</taxon>
        <taxon>Nevskiales</taxon>
        <taxon>Nevskiaceae</taxon>
        <taxon>Solimonas</taxon>
    </lineage>
</organism>
<reference evidence="2 3" key="1">
    <citation type="journal article" date="2014" name="Int. J. Syst. Evol. Microbiol.">
        <title>Solimonas terrae sp. nov., isolated from soil.</title>
        <authorList>
            <person name="Kim S.J."/>
            <person name="Moon J.Y."/>
            <person name="Weon H.Y."/>
            <person name="Ahn J.H."/>
            <person name="Chen W.M."/>
            <person name="Kwon S.W."/>
        </authorList>
    </citation>
    <scope>NUCLEOTIDE SEQUENCE [LARGE SCALE GENOMIC DNA]</scope>
    <source>
        <strain evidence="2 3">KIS83-12</strain>
    </source>
</reference>
<sequence length="120" mass="13880">MFKILIFLKRRPGMTTAAFREYYEGVHSKLGEKYSTGVKRYLRRYVEPLGGDLDSQAEALDFDVVTELWFDDRAVFEQVVKYAARGRLPAEVIEDEARLFDRSKSRYVTVVEHESALPPA</sequence>
<dbReference type="SUPFAM" id="SSF54909">
    <property type="entry name" value="Dimeric alpha+beta barrel"/>
    <property type="match status" value="1"/>
</dbReference>
<proteinExistence type="predicted"/>
<dbReference type="Proteomes" id="UP000472676">
    <property type="component" value="Unassembled WGS sequence"/>
</dbReference>
<evidence type="ECO:0000313" key="3">
    <source>
        <dbReference type="Proteomes" id="UP000472676"/>
    </source>
</evidence>
<gene>
    <name evidence="2" type="ORF">G7Y85_04420</name>
</gene>
<dbReference type="InterPro" id="IPR011008">
    <property type="entry name" value="Dimeric_a/b-barrel"/>
</dbReference>
<accession>A0A6M2BNF8</accession>
<feature type="domain" description="EthD" evidence="1">
    <location>
        <begin position="11"/>
        <end position="103"/>
    </location>
</feature>
<dbReference type="AlphaFoldDB" id="A0A6M2BNF8"/>
<dbReference type="InterPro" id="IPR009799">
    <property type="entry name" value="EthD_dom"/>
</dbReference>
<protein>
    <submittedName>
        <fullName evidence="2">EthD domain-containing protein</fullName>
    </submittedName>
</protein>
<dbReference type="Gene3D" id="3.30.70.100">
    <property type="match status" value="1"/>
</dbReference>
<keyword evidence="3" id="KW-1185">Reference proteome</keyword>
<name>A0A6M2BNF8_9GAMM</name>
<comment type="caution">
    <text evidence="2">The sequence shown here is derived from an EMBL/GenBank/DDBJ whole genome shotgun (WGS) entry which is preliminary data.</text>
</comment>
<dbReference type="Pfam" id="PF07110">
    <property type="entry name" value="EthD"/>
    <property type="match status" value="1"/>
</dbReference>
<dbReference type="GO" id="GO:0016491">
    <property type="term" value="F:oxidoreductase activity"/>
    <property type="evidence" value="ECO:0007669"/>
    <property type="project" value="InterPro"/>
</dbReference>